<dbReference type="SUPFAM" id="SSF46689">
    <property type="entry name" value="Homeodomain-like"/>
    <property type="match status" value="1"/>
</dbReference>
<dbReference type="PANTHER" id="PTHR47506">
    <property type="entry name" value="TRANSCRIPTIONAL REGULATORY PROTEIN"/>
    <property type="match status" value="1"/>
</dbReference>
<dbReference type="InterPro" id="IPR001647">
    <property type="entry name" value="HTH_TetR"/>
</dbReference>
<comment type="caution">
    <text evidence="6">The sequence shown here is derived from an EMBL/GenBank/DDBJ whole genome shotgun (WGS) entry which is preliminary data.</text>
</comment>
<dbReference type="RefSeq" id="WP_203979968.1">
    <property type="nucleotide sequence ID" value="NZ_BAAAKY010000048.1"/>
</dbReference>
<sequence length="193" mass="21210">MDREVARGHVLDAAEELFYGKGIQAVGMDDIRSLSGVSLKRLYQLFATKDRLVEAYLERRDLGWRRRLAEHVETCDDPEGRIIAVFDWLELWFGEPGFRGCAWINSYGELGATSPTVATQARRHKQAFGRYLETLTDGAHLPRDLAGHLLLLAEGAMVTAGILGAPGTAAQARAAARLLLESARRTRPPAPAG</sequence>
<evidence type="ECO:0000313" key="7">
    <source>
        <dbReference type="Proteomes" id="UP000644610"/>
    </source>
</evidence>
<keyword evidence="7" id="KW-1185">Reference proteome</keyword>
<dbReference type="PANTHER" id="PTHR47506:SF1">
    <property type="entry name" value="HTH-TYPE TRANSCRIPTIONAL REGULATOR YJDC"/>
    <property type="match status" value="1"/>
</dbReference>
<keyword evidence="3" id="KW-0804">Transcription</keyword>
<evidence type="ECO:0000256" key="3">
    <source>
        <dbReference type="ARBA" id="ARBA00023163"/>
    </source>
</evidence>
<dbReference type="InterPro" id="IPR009057">
    <property type="entry name" value="Homeodomain-like_sf"/>
</dbReference>
<evidence type="ECO:0000313" key="6">
    <source>
        <dbReference type="EMBL" id="GII50468.1"/>
    </source>
</evidence>
<keyword evidence="2 4" id="KW-0238">DNA-binding</keyword>
<proteinExistence type="predicted"/>
<reference evidence="6" key="1">
    <citation type="submission" date="2021-01" db="EMBL/GenBank/DDBJ databases">
        <title>Whole genome shotgun sequence of Planotetraspora silvatica NBRC 100141.</title>
        <authorList>
            <person name="Komaki H."/>
            <person name="Tamura T."/>
        </authorList>
    </citation>
    <scope>NUCLEOTIDE SEQUENCE</scope>
    <source>
        <strain evidence="6">NBRC 100141</strain>
    </source>
</reference>
<dbReference type="EMBL" id="BOOQ01000052">
    <property type="protein sequence ID" value="GII50468.1"/>
    <property type="molecule type" value="Genomic_DNA"/>
</dbReference>
<protein>
    <submittedName>
        <fullName evidence="6">TetR family transcriptional regulator</fullName>
    </submittedName>
</protein>
<feature type="DNA-binding region" description="H-T-H motif" evidence="4">
    <location>
        <begin position="27"/>
        <end position="46"/>
    </location>
</feature>
<dbReference type="Proteomes" id="UP000644610">
    <property type="component" value="Unassembled WGS sequence"/>
</dbReference>
<dbReference type="PROSITE" id="PS50977">
    <property type="entry name" value="HTH_TETR_2"/>
    <property type="match status" value="1"/>
</dbReference>
<gene>
    <name evidence="6" type="ORF">Psi02_68920</name>
</gene>
<evidence type="ECO:0000256" key="1">
    <source>
        <dbReference type="ARBA" id="ARBA00023015"/>
    </source>
</evidence>
<dbReference type="PRINTS" id="PR00455">
    <property type="entry name" value="HTHTETR"/>
</dbReference>
<accession>A0A8J3USD0</accession>
<dbReference type="Gene3D" id="1.10.357.10">
    <property type="entry name" value="Tetracycline Repressor, domain 2"/>
    <property type="match status" value="1"/>
</dbReference>
<feature type="domain" description="HTH tetR-type" evidence="5">
    <location>
        <begin position="4"/>
        <end position="64"/>
    </location>
</feature>
<keyword evidence="1" id="KW-0805">Transcription regulation</keyword>
<name>A0A8J3USD0_9ACTN</name>
<evidence type="ECO:0000256" key="4">
    <source>
        <dbReference type="PROSITE-ProRule" id="PRU00335"/>
    </source>
</evidence>
<dbReference type="AlphaFoldDB" id="A0A8J3USD0"/>
<dbReference type="InterPro" id="IPR036271">
    <property type="entry name" value="Tet_transcr_reg_TetR-rel_C_sf"/>
</dbReference>
<dbReference type="GO" id="GO:0003677">
    <property type="term" value="F:DNA binding"/>
    <property type="evidence" value="ECO:0007669"/>
    <property type="project" value="UniProtKB-UniRule"/>
</dbReference>
<dbReference type="SUPFAM" id="SSF48498">
    <property type="entry name" value="Tetracyclin repressor-like, C-terminal domain"/>
    <property type="match status" value="1"/>
</dbReference>
<organism evidence="6 7">
    <name type="scientific">Planotetraspora silvatica</name>
    <dbReference type="NCBI Taxonomy" id="234614"/>
    <lineage>
        <taxon>Bacteria</taxon>
        <taxon>Bacillati</taxon>
        <taxon>Actinomycetota</taxon>
        <taxon>Actinomycetes</taxon>
        <taxon>Streptosporangiales</taxon>
        <taxon>Streptosporangiaceae</taxon>
        <taxon>Planotetraspora</taxon>
    </lineage>
</organism>
<evidence type="ECO:0000259" key="5">
    <source>
        <dbReference type="PROSITE" id="PS50977"/>
    </source>
</evidence>
<dbReference type="Pfam" id="PF00440">
    <property type="entry name" value="TetR_N"/>
    <property type="match status" value="1"/>
</dbReference>
<evidence type="ECO:0000256" key="2">
    <source>
        <dbReference type="ARBA" id="ARBA00023125"/>
    </source>
</evidence>